<proteinExistence type="predicted"/>
<gene>
    <name evidence="1" type="ORF">O6H91_13G024100</name>
</gene>
<evidence type="ECO:0000313" key="1">
    <source>
        <dbReference type="EMBL" id="KAJ7532886.1"/>
    </source>
</evidence>
<sequence>MENNFSQSLNSERVDLYERTQFADIYDKMPTESCSSTTFDLLSYPVKDVNSMVSHVFPDELPFCASLPSTSSFFHMDSTFQTLKTKDCTDSNQIFPQMVSFNNSSMPSLFGPPLTPSFSQFPLPDISDEDERALVKHKTCQEEYLSLEYLKNVLPFYESGFIDDDARQIINNCFDLHRGNATDPVNITSNYTSALDSSRLHNYFVESNTGICDLSTFDAILSKQFVNEPRRDSSFNQTLNSLPSFSNHGSILTCDSNTTSFSHDQQPPQPFATLTLQNPLEHSSPDYPHFYNSRQKMREISEPLRLSCERNESSFDRVIVPITSPPAISFNTPAADGLEYPKTPSSYSLIKINRPECESLQSTRTTISSATYLHYDSNEKTLRTNMCEELQVDSAISGESQCKSSVTTPHFKQEGSRKRTLYRTCSAQEDSKAKRRLQFEDGNSTVFTRSSSWTSLKSCCNTLPDTNGDRKASTSPKESIDQALSDQKPRTKQGCANDPQSIAARNRRERISERLKILQDLVPNGTKVDLVTMLEKAISYVKFLQLQVKVLATDEYWPNQENDKLRSSDSRRPNLGDMSTDGIATAPEIKDDIDQTKNCVSSDHI</sequence>
<comment type="caution">
    <text evidence="1">The sequence shown here is derived from an EMBL/GenBank/DDBJ whole genome shotgun (WGS) entry which is preliminary data.</text>
</comment>
<keyword evidence="2" id="KW-1185">Reference proteome</keyword>
<accession>A0ACC2BSX0</accession>
<protein>
    <submittedName>
        <fullName evidence="1">Uncharacterized protein</fullName>
    </submittedName>
</protein>
<reference evidence="2" key="1">
    <citation type="journal article" date="2024" name="Proc. Natl. Acad. Sci. U.S.A.">
        <title>Extraordinary preservation of gene collinearity over three hundred million years revealed in homosporous lycophytes.</title>
        <authorList>
            <person name="Li C."/>
            <person name="Wickell D."/>
            <person name="Kuo L.Y."/>
            <person name="Chen X."/>
            <person name="Nie B."/>
            <person name="Liao X."/>
            <person name="Peng D."/>
            <person name="Ji J."/>
            <person name="Jenkins J."/>
            <person name="Williams M."/>
            <person name="Shu S."/>
            <person name="Plott C."/>
            <person name="Barry K."/>
            <person name="Rajasekar S."/>
            <person name="Grimwood J."/>
            <person name="Han X."/>
            <person name="Sun S."/>
            <person name="Hou Z."/>
            <person name="He W."/>
            <person name="Dai G."/>
            <person name="Sun C."/>
            <person name="Schmutz J."/>
            <person name="Leebens-Mack J.H."/>
            <person name="Li F.W."/>
            <person name="Wang L."/>
        </authorList>
    </citation>
    <scope>NUCLEOTIDE SEQUENCE [LARGE SCALE GENOMIC DNA]</scope>
    <source>
        <strain evidence="2">cv. PW_Plant_1</strain>
    </source>
</reference>
<name>A0ACC2BSX0_DIPCM</name>
<evidence type="ECO:0000313" key="2">
    <source>
        <dbReference type="Proteomes" id="UP001162992"/>
    </source>
</evidence>
<dbReference type="EMBL" id="CM055104">
    <property type="protein sequence ID" value="KAJ7532886.1"/>
    <property type="molecule type" value="Genomic_DNA"/>
</dbReference>
<organism evidence="1 2">
    <name type="scientific">Diphasiastrum complanatum</name>
    <name type="common">Issler's clubmoss</name>
    <name type="synonym">Lycopodium complanatum</name>
    <dbReference type="NCBI Taxonomy" id="34168"/>
    <lineage>
        <taxon>Eukaryota</taxon>
        <taxon>Viridiplantae</taxon>
        <taxon>Streptophyta</taxon>
        <taxon>Embryophyta</taxon>
        <taxon>Tracheophyta</taxon>
        <taxon>Lycopodiopsida</taxon>
        <taxon>Lycopodiales</taxon>
        <taxon>Lycopodiaceae</taxon>
        <taxon>Lycopodioideae</taxon>
        <taxon>Diphasiastrum</taxon>
    </lineage>
</organism>
<dbReference type="Proteomes" id="UP001162992">
    <property type="component" value="Chromosome 13"/>
</dbReference>